<dbReference type="InterPro" id="IPR056191">
    <property type="entry name" value="NOMO_12th"/>
</dbReference>
<dbReference type="NCBIfam" id="TIGR01464">
    <property type="entry name" value="hemE"/>
    <property type="match status" value="1"/>
</dbReference>
<evidence type="ECO:0000256" key="2">
    <source>
        <dbReference type="ARBA" id="ARBA00004804"/>
    </source>
</evidence>
<keyword evidence="6" id="KW-0963">Cytoplasm</keyword>
<dbReference type="InterPro" id="IPR055074">
    <property type="entry name" value="NOMO1-3_2nd"/>
</dbReference>
<evidence type="ECO:0000256" key="8">
    <source>
        <dbReference type="ARBA" id="ARBA00023133"/>
    </source>
</evidence>
<dbReference type="Pfam" id="PF22898">
    <property type="entry name" value="NOMO1-like_1st"/>
    <property type="match status" value="1"/>
</dbReference>
<dbReference type="InterPro" id="IPR038071">
    <property type="entry name" value="UROD/MetE-like_sf"/>
</dbReference>
<keyword evidence="8" id="KW-0350">Heme biosynthesis</keyword>
<evidence type="ECO:0000256" key="5">
    <source>
        <dbReference type="ARBA" id="ARBA00014308"/>
    </source>
</evidence>
<dbReference type="InterPro" id="IPR006361">
    <property type="entry name" value="Uroporphyrinogen_deCO2ase_HemE"/>
</dbReference>
<dbReference type="Pfam" id="PF23201">
    <property type="entry name" value="DUF7062"/>
    <property type="match status" value="1"/>
</dbReference>
<evidence type="ECO:0000256" key="4">
    <source>
        <dbReference type="ARBA" id="ARBA00012288"/>
    </source>
</evidence>
<dbReference type="STRING" id="6185.A0A095AMQ4"/>
<dbReference type="GO" id="GO:0005829">
    <property type="term" value="C:cytosol"/>
    <property type="evidence" value="ECO:0007669"/>
    <property type="project" value="TreeGrafter"/>
</dbReference>
<dbReference type="Pfam" id="PF23192">
    <property type="entry name" value="NOMO_12th"/>
    <property type="match status" value="1"/>
</dbReference>
<evidence type="ECO:0000256" key="7">
    <source>
        <dbReference type="ARBA" id="ARBA00022793"/>
    </source>
</evidence>
<evidence type="ECO:0000256" key="1">
    <source>
        <dbReference type="ARBA" id="ARBA00004496"/>
    </source>
</evidence>
<dbReference type="InterPro" id="IPR055075">
    <property type="entry name" value="NOMO-like_N"/>
</dbReference>
<dbReference type="Pfam" id="PF23194">
    <property type="entry name" value="NOMO_5th"/>
    <property type="match status" value="1"/>
</dbReference>
<dbReference type="PANTHER" id="PTHR21091:SF169">
    <property type="entry name" value="UROPORPHYRINOGEN DECARBOXYLASE"/>
    <property type="match status" value="1"/>
</dbReference>
<dbReference type="Gene3D" id="3.20.20.210">
    <property type="match status" value="1"/>
</dbReference>
<accession>A0A095AMQ4</accession>
<evidence type="ECO:0000256" key="12">
    <source>
        <dbReference type="RuleBase" id="RU000554"/>
    </source>
</evidence>
<dbReference type="UniPathway" id="UPA00251">
    <property type="reaction ID" value="UER00321"/>
</dbReference>
<dbReference type="PROSITE" id="PS00907">
    <property type="entry name" value="UROD_2"/>
    <property type="match status" value="1"/>
</dbReference>
<comment type="pathway">
    <text evidence="2 12">Porphyrin-containing compound metabolism; protoporphyrin-IX biosynthesis; coproporphyrinogen-III from 5-aminolevulinate: step 4/4.</text>
</comment>
<feature type="domain" description="Uroporphyrinogen decarboxylase (URO-D)" evidence="15">
    <location>
        <begin position="1499"/>
        <end position="1508"/>
    </location>
</feature>
<dbReference type="InterPro" id="IPR056188">
    <property type="entry name" value="NOMO_6th"/>
</dbReference>
<dbReference type="InterPro" id="IPR000257">
    <property type="entry name" value="Uroporphyrinogen_deCOase"/>
</dbReference>
<comment type="similarity">
    <text evidence="3 13">Belongs to the uroporphyrinogen decarboxylase family.</text>
</comment>
<gene>
    <name evidence="17" type="ORF">MS3_03715</name>
</gene>
<feature type="domain" description="Uroporphyrinogen decarboxylase (URO-D)" evidence="16">
    <location>
        <begin position="1619"/>
        <end position="1635"/>
    </location>
</feature>
<evidence type="ECO:0000256" key="9">
    <source>
        <dbReference type="ARBA" id="ARBA00023239"/>
    </source>
</evidence>
<dbReference type="CDD" id="cd00717">
    <property type="entry name" value="URO-D"/>
    <property type="match status" value="1"/>
</dbReference>
<protein>
    <recommendedName>
        <fullName evidence="5 12">Uroporphyrinogen decarboxylase</fullName>
        <ecNumber evidence="4 12">4.1.1.37</ecNumber>
    </recommendedName>
</protein>
<evidence type="ECO:0000256" key="6">
    <source>
        <dbReference type="ARBA" id="ARBA00022490"/>
    </source>
</evidence>
<evidence type="ECO:0000256" key="11">
    <source>
        <dbReference type="ARBA" id="ARBA00048411"/>
    </source>
</evidence>
<sequence length="1838" mass="208527">MVILFVSLLFFPTTILTQHSDTVVGCGGFIRWKEAHPDSALDFRKLKISLFSETTSTLKDVTDVLPNGAYSVPLYDEGVYRIRLTTPKGWHIEPSDGYLLDLEKDPRACFKDFDFSIVGFSIFGQVTTSGMKTGPPGLSVRLTDPTSHKPMLHNFTQNQGHFMISPVTPGNYLLTVSNQDRSDKDHTRASINIKVQSDSINLPEPIILLGHFLRGRVTDFSQNPLVDAKVFLLCDKDKTLSKSSTTLDKSVYSHIVEALGEMHYKFLTIQEITITTNTSQQSVLTDGNGFYQLNHVIAGDYKFQVEVENAFFETYSINLNHLLESLPNLVPDKVSVCGNLILADTSSDLKLKVYIVVRSVDNNSEINRVETNLEDGIFKFCAFLNPERYSLHPDVSLFGVNQHSDKILRFTPSEIMVDITGSPVVNVTFSQFRAKLFGRINCLLPCAYYKTPVYAQLTSLHSNTIQPKLYEFIPSKTDLHVAFFKAEEMLPGDYAIQVVFYTGSSLTTIDSWCWDHHEKTDSGEFQPIESSKRILHIRSDDLHYDNESALDFRQTGFLIPVQFELPNYVTRVPTVLLFASNYFKENNTTVKSSIVWNLTKTCNRICLPSPEKVYKISLSSTCTRVRLLQATEINPSKDCHLTLNSSARIRIGVEELPVVIHLKLDEVAARFFDDLKEVFDSPYSFQIEDFTSNTSQNHMVHLITYPSSQDINLQSDSEQQQKQIDDISCSLTIPIVNPSKSTVNDVHTLCLSLFVGQNVEFSLTISVNLRGRIDPPTERVNIELFKKLPQMSEKSPTSVEHDHLLLPVNSESELVTKTEKETNSSEPIAVTQSDSQGLFSFNALPLTDYEVFNIKSIFEVSKMYQILLSKAGYKFDIINKTDVKHQLTGFDWYVKSTRLSLVEVFVYNYPVSEDSRQPLPAVLISIIGEGHRANHLTNDEGVVRFVGLSPGQYYVRPMMKEYSFTVKSPDQSESGQAIPVQIEEGKSAVIILSALRIAFSASGVVTSLAGIPESGVLVEASWLPGTQNTVHNDLLHLKSNSNMTCQLRYDQINIIPREQSVTDSNGNFRIRGLIPGCVYRISVHINPNILSNLILDQVTRESSKLSSRNDVEHAVPDHVNLQMLTTDTNGLHFYIIRHLCTSLITVNVQTPDIYLPTLRLIVFPVGHPENIVAKHDFGIDSSLFSLSGSKLIPMIGREYVIRLISDLEPKFYINANVQNIIFKPKWNVNIFNNGLSYPSNCRSMPTIYYYFMKQNNYFNYHVHLLYFIVILFNNNTNVQSAWFYSETTNMEKTTPNPFDTSENVGKIQKIYYLKSDNNICFIMKAEIKLVIPLNGSKENITSHLDSTTKNIEFSGFCDSTLTHLSVKWIHLSQKSPWLLTFIFKLYANDYYTFDSTNFNYVLNDEEIYSSSSDQVFSVQKDQYYNCTKTIKIELHPSDRNYSTVRLIFKSLEVEAFRESPGTSYVGKGIYITEMHNNFPTLKNDNIIRAAKGESVSRLPVWIMRQAGRYLPEFRELREKHDFFEICRTPELACAVTLQPIHRFDLDAAIIFSDILVIPQALGMEVKMQPGVGPKFTEPLNSVNDLDRLNAQVDVRKELDYVYKSITLTRHRLEGKVPLIGFAGAPWTLMSYMIEGGSSNTYSKSKKWLYTEPRSSQRLLSLLTQIIVEHLIQQFLSGAQLLQVFESHAGFLSPYLFNTFCSPYLKQIANEVRSRLLNEYKIPNDYIPPLIVFAKDGHYALTELSKSGYDVISLDWTISPRLARNTVGFNITLQGNLDPCALYSNENEISSLVKEMINNFGVHRYIVNLGHGIYPDVDPDKVNKFVDLVHQLSNTMLNY</sequence>
<proteinExistence type="inferred from homology"/>
<dbReference type="SUPFAM" id="SSF51726">
    <property type="entry name" value="UROD/MetE-like"/>
    <property type="match status" value="1"/>
</dbReference>
<feature type="signal peptide" evidence="14">
    <location>
        <begin position="1"/>
        <end position="17"/>
    </location>
</feature>
<dbReference type="InterPro" id="IPR008969">
    <property type="entry name" value="CarboxyPept-like_regulatory"/>
</dbReference>
<dbReference type="Pfam" id="PF01208">
    <property type="entry name" value="URO-D"/>
    <property type="match status" value="1"/>
</dbReference>
<dbReference type="FunFam" id="3.20.20.210:FF:000004">
    <property type="entry name" value="Uroporphyrinogen decarboxylase"/>
    <property type="match status" value="1"/>
</dbReference>
<evidence type="ECO:0000313" key="17">
    <source>
        <dbReference type="EMBL" id="KGB35471.1"/>
    </source>
</evidence>
<keyword evidence="14" id="KW-0732">Signal</keyword>
<dbReference type="SUPFAM" id="SSF49478">
    <property type="entry name" value="Cna protein B-type domain"/>
    <property type="match status" value="1"/>
</dbReference>
<comment type="catalytic activity">
    <reaction evidence="11">
        <text>uroporphyrinogen III + 4 H(+) = coproporphyrinogen III + 4 CO2</text>
        <dbReference type="Rhea" id="RHEA:19865"/>
        <dbReference type="ChEBI" id="CHEBI:15378"/>
        <dbReference type="ChEBI" id="CHEBI:16526"/>
        <dbReference type="ChEBI" id="CHEBI:57308"/>
        <dbReference type="ChEBI" id="CHEBI:57309"/>
        <dbReference type="EC" id="4.1.1.37"/>
    </reaction>
    <physiologicalReaction direction="left-to-right" evidence="11">
        <dbReference type="Rhea" id="RHEA:19866"/>
    </physiologicalReaction>
</comment>
<keyword evidence="9 12" id="KW-0456">Lyase</keyword>
<dbReference type="InterPro" id="IPR056190">
    <property type="entry name" value="NOMO_5th"/>
</dbReference>
<dbReference type="Pfam" id="PF22904">
    <property type="entry name" value="NOMO1-like_2nd"/>
    <property type="match status" value="1"/>
</dbReference>
<dbReference type="InterPro" id="IPR055490">
    <property type="entry name" value="DUF7062"/>
</dbReference>
<organism evidence="17">
    <name type="scientific">Schistosoma haematobium</name>
    <name type="common">Blood fluke</name>
    <dbReference type="NCBI Taxonomy" id="6185"/>
    <lineage>
        <taxon>Eukaryota</taxon>
        <taxon>Metazoa</taxon>
        <taxon>Spiralia</taxon>
        <taxon>Lophotrochozoa</taxon>
        <taxon>Platyhelminthes</taxon>
        <taxon>Trematoda</taxon>
        <taxon>Digenea</taxon>
        <taxon>Strigeidida</taxon>
        <taxon>Schistosomatoidea</taxon>
        <taxon>Schistosomatidae</taxon>
        <taxon>Schistosoma</taxon>
    </lineage>
</organism>
<dbReference type="GO" id="GO:0006782">
    <property type="term" value="P:protoporphyrinogen IX biosynthetic process"/>
    <property type="evidence" value="ECO:0007669"/>
    <property type="project" value="UniProtKB-UniPathway"/>
</dbReference>
<evidence type="ECO:0000259" key="15">
    <source>
        <dbReference type="PROSITE" id="PS00906"/>
    </source>
</evidence>
<keyword evidence="7 12" id="KW-0210">Decarboxylase</keyword>
<evidence type="ECO:0000256" key="14">
    <source>
        <dbReference type="SAM" id="SignalP"/>
    </source>
</evidence>
<comment type="subcellular location">
    <subcellularLocation>
        <location evidence="1">Cytoplasm</location>
    </subcellularLocation>
</comment>
<dbReference type="HAMAP" id="MF_00218">
    <property type="entry name" value="URO_D"/>
    <property type="match status" value="1"/>
</dbReference>
<dbReference type="GO" id="GO:0004853">
    <property type="term" value="F:uroporphyrinogen decarboxylase activity"/>
    <property type="evidence" value="ECO:0007669"/>
    <property type="project" value="UniProtKB-EC"/>
</dbReference>
<keyword evidence="10 12" id="KW-0627">Porphyrin biosynthesis</keyword>
<dbReference type="Pfam" id="PF23193">
    <property type="entry name" value="NOMO_3rd"/>
    <property type="match status" value="1"/>
</dbReference>
<dbReference type="InterPro" id="IPR056189">
    <property type="entry name" value="NOMO_3rd"/>
</dbReference>
<reference evidence="17" key="1">
    <citation type="journal article" date="2012" name="Nat. Genet.">
        <title>Whole-genome sequence of Schistosoma haematobium.</title>
        <authorList>
            <person name="Young N.D."/>
            <person name="Jex A.R."/>
            <person name="Li B."/>
            <person name="Liu S."/>
            <person name="Yang L."/>
            <person name="Xiong Z."/>
            <person name="Li Y."/>
            <person name="Cantacessi C."/>
            <person name="Hall R.S."/>
            <person name="Xu X."/>
            <person name="Chen F."/>
            <person name="Wu X."/>
            <person name="Zerlotini A."/>
            <person name="Oliveira G."/>
            <person name="Hofmann A."/>
            <person name="Zhang G."/>
            <person name="Fang X."/>
            <person name="Kang Y."/>
            <person name="Campbell B.E."/>
            <person name="Loukas A."/>
            <person name="Ranganathan S."/>
            <person name="Rollinson D."/>
            <person name="Rinaldi G."/>
            <person name="Brindley P.J."/>
            <person name="Yang H."/>
            <person name="Wang J."/>
            <person name="Wang J."/>
            <person name="Gasser R.B."/>
        </authorList>
    </citation>
    <scope>NUCLEOTIDE SEQUENCE [LARGE SCALE GENOMIC DNA]</scope>
</reference>
<dbReference type="EMBL" id="KL250689">
    <property type="protein sequence ID" value="KGB35471.1"/>
    <property type="molecule type" value="Genomic_DNA"/>
</dbReference>
<feature type="chain" id="PRO_5001912636" description="Uroporphyrinogen decarboxylase" evidence="14">
    <location>
        <begin position="18"/>
        <end position="1838"/>
    </location>
</feature>
<dbReference type="PROSITE" id="PS00906">
    <property type="entry name" value="UROD_1"/>
    <property type="match status" value="1"/>
</dbReference>
<dbReference type="PANTHER" id="PTHR21091">
    <property type="entry name" value="METHYLTETRAHYDROFOLATE:HOMOCYSTEINE METHYLTRANSFERASE RELATED"/>
    <property type="match status" value="1"/>
</dbReference>
<evidence type="ECO:0000259" key="16">
    <source>
        <dbReference type="PROSITE" id="PS00907"/>
    </source>
</evidence>
<evidence type="ECO:0000256" key="13">
    <source>
        <dbReference type="RuleBase" id="RU004169"/>
    </source>
</evidence>
<name>A0A095AMQ4_SCHHA</name>
<evidence type="ECO:0000256" key="10">
    <source>
        <dbReference type="ARBA" id="ARBA00023244"/>
    </source>
</evidence>
<dbReference type="Gene3D" id="2.40.160.110">
    <property type="match status" value="1"/>
</dbReference>
<dbReference type="EC" id="4.1.1.37" evidence="4 12"/>
<dbReference type="Pfam" id="PF23196">
    <property type="entry name" value="NOMO_6th"/>
    <property type="match status" value="1"/>
</dbReference>
<evidence type="ECO:0000256" key="3">
    <source>
        <dbReference type="ARBA" id="ARBA00009935"/>
    </source>
</evidence>
<dbReference type="SUPFAM" id="SSF49464">
    <property type="entry name" value="Carboxypeptidase regulatory domain-like"/>
    <property type="match status" value="2"/>
</dbReference>